<name>A0AA35JQJ9_9SAUR</name>
<dbReference type="Proteomes" id="UP001178461">
    <property type="component" value="Chromosome 1"/>
</dbReference>
<protein>
    <submittedName>
        <fullName evidence="1">Uncharacterized protein</fullName>
    </submittedName>
</protein>
<dbReference type="AlphaFoldDB" id="A0AA35JQJ9"/>
<proteinExistence type="predicted"/>
<keyword evidence="2" id="KW-1185">Reference proteome</keyword>
<evidence type="ECO:0000313" key="2">
    <source>
        <dbReference type="Proteomes" id="UP001178461"/>
    </source>
</evidence>
<dbReference type="EMBL" id="OX395126">
    <property type="protein sequence ID" value="CAI5762928.1"/>
    <property type="molecule type" value="Genomic_DNA"/>
</dbReference>
<accession>A0AA35JQJ9</accession>
<feature type="non-terminal residue" evidence="1">
    <location>
        <position position="1"/>
    </location>
</feature>
<gene>
    <name evidence="1" type="ORF">PODLI_1B031202</name>
</gene>
<reference evidence="1" key="1">
    <citation type="submission" date="2022-12" db="EMBL/GenBank/DDBJ databases">
        <authorList>
            <person name="Alioto T."/>
            <person name="Alioto T."/>
            <person name="Gomez Garrido J."/>
        </authorList>
    </citation>
    <scope>NUCLEOTIDE SEQUENCE</scope>
</reference>
<sequence>RTNQCCPPAFMATFHSSPSIKKWAIVGEGGQATGREDAEAFFDCDTQQSFLQLPRCPKMSHREQSLVRYAFIINITTI</sequence>
<organism evidence="1 2">
    <name type="scientific">Podarcis lilfordi</name>
    <name type="common">Lilford's wall lizard</name>
    <dbReference type="NCBI Taxonomy" id="74358"/>
    <lineage>
        <taxon>Eukaryota</taxon>
        <taxon>Metazoa</taxon>
        <taxon>Chordata</taxon>
        <taxon>Craniata</taxon>
        <taxon>Vertebrata</taxon>
        <taxon>Euteleostomi</taxon>
        <taxon>Lepidosauria</taxon>
        <taxon>Squamata</taxon>
        <taxon>Bifurcata</taxon>
        <taxon>Unidentata</taxon>
        <taxon>Episquamata</taxon>
        <taxon>Laterata</taxon>
        <taxon>Lacertibaenia</taxon>
        <taxon>Lacertidae</taxon>
        <taxon>Podarcis</taxon>
    </lineage>
</organism>
<evidence type="ECO:0000313" key="1">
    <source>
        <dbReference type="EMBL" id="CAI5762928.1"/>
    </source>
</evidence>